<dbReference type="InterPro" id="IPR051958">
    <property type="entry name" value="Alba-like_NAB"/>
</dbReference>
<sequence length="188" mass="20787">MENYQKARTEEQLFPCPFPGLASDTPEVRVKDGSKIRNLMGFAMGRMEADECRQILFSGSGKSIAKAITCTEILKRRVRGLHQCTQLLYRTVQEVWEPLEPAAGLDSLTVSRNVPAIWVLLSKDPLDNTQPGYQAPGSFNTLWAQAAREEEAGQGQRRKRGAGRGKGGSARQGVGREYAKKDFRGGVM</sequence>
<evidence type="ECO:0000256" key="1">
    <source>
        <dbReference type="ARBA" id="ARBA00004123"/>
    </source>
</evidence>
<evidence type="ECO:0000256" key="4">
    <source>
        <dbReference type="SAM" id="MobiDB-lite"/>
    </source>
</evidence>
<keyword evidence="3" id="KW-0539">Nucleus</keyword>
<dbReference type="Proteomes" id="UP001152622">
    <property type="component" value="Chromosome 7"/>
</dbReference>
<proteinExistence type="inferred from homology"/>
<evidence type="ECO:0000259" key="5">
    <source>
        <dbReference type="Pfam" id="PF01918"/>
    </source>
</evidence>
<accession>A0A9Q1FA15</accession>
<dbReference type="PANTHER" id="PTHR13516">
    <property type="entry name" value="RIBONUCLEASE P SUBUNIT P25"/>
    <property type="match status" value="1"/>
</dbReference>
<evidence type="ECO:0000256" key="3">
    <source>
        <dbReference type="ARBA" id="ARBA00023242"/>
    </source>
</evidence>
<evidence type="ECO:0000313" key="7">
    <source>
        <dbReference type="Proteomes" id="UP001152622"/>
    </source>
</evidence>
<dbReference type="InterPro" id="IPR002775">
    <property type="entry name" value="DNA/RNA-bd_Alba-like"/>
</dbReference>
<evidence type="ECO:0000313" key="6">
    <source>
        <dbReference type="EMBL" id="KAJ8354149.1"/>
    </source>
</evidence>
<dbReference type="Gene3D" id="3.30.110.20">
    <property type="entry name" value="Alba-like domain"/>
    <property type="match status" value="1"/>
</dbReference>
<organism evidence="6 7">
    <name type="scientific">Synaphobranchus kaupii</name>
    <name type="common">Kaup's arrowtooth eel</name>
    <dbReference type="NCBI Taxonomy" id="118154"/>
    <lineage>
        <taxon>Eukaryota</taxon>
        <taxon>Metazoa</taxon>
        <taxon>Chordata</taxon>
        <taxon>Craniata</taxon>
        <taxon>Vertebrata</taxon>
        <taxon>Euteleostomi</taxon>
        <taxon>Actinopterygii</taxon>
        <taxon>Neopterygii</taxon>
        <taxon>Teleostei</taxon>
        <taxon>Anguilliformes</taxon>
        <taxon>Synaphobranchidae</taxon>
        <taxon>Synaphobranchus</taxon>
    </lineage>
</organism>
<dbReference type="EMBL" id="JAINUF010000007">
    <property type="protein sequence ID" value="KAJ8354149.1"/>
    <property type="molecule type" value="Genomic_DNA"/>
</dbReference>
<dbReference type="GO" id="GO:0005634">
    <property type="term" value="C:nucleus"/>
    <property type="evidence" value="ECO:0007669"/>
    <property type="project" value="UniProtKB-SubCell"/>
</dbReference>
<name>A0A9Q1FA15_SYNKA</name>
<dbReference type="GO" id="GO:0001682">
    <property type="term" value="P:tRNA 5'-leader removal"/>
    <property type="evidence" value="ECO:0007669"/>
    <property type="project" value="TreeGrafter"/>
</dbReference>
<comment type="caution">
    <text evidence="6">The sequence shown here is derived from an EMBL/GenBank/DDBJ whole genome shotgun (WGS) entry which is preliminary data.</text>
</comment>
<gene>
    <name evidence="6" type="ORF">SKAU_G00217160</name>
</gene>
<keyword evidence="7" id="KW-1185">Reference proteome</keyword>
<dbReference type="PANTHER" id="PTHR13516:SF8">
    <property type="entry name" value="RIBONUCLEASE P PROTEIN SUBUNIT P25-LIKE PROTEIN"/>
    <property type="match status" value="1"/>
</dbReference>
<dbReference type="AlphaFoldDB" id="A0A9Q1FA15"/>
<comment type="subcellular location">
    <subcellularLocation>
        <location evidence="1">Nucleus</location>
    </subcellularLocation>
</comment>
<feature type="compositionally biased region" description="Basic and acidic residues" evidence="4">
    <location>
        <begin position="177"/>
        <end position="188"/>
    </location>
</feature>
<reference evidence="6" key="1">
    <citation type="journal article" date="2023" name="Science">
        <title>Genome structures resolve the early diversification of teleost fishes.</title>
        <authorList>
            <person name="Parey E."/>
            <person name="Louis A."/>
            <person name="Montfort J."/>
            <person name="Bouchez O."/>
            <person name="Roques C."/>
            <person name="Iampietro C."/>
            <person name="Lluch J."/>
            <person name="Castinel A."/>
            <person name="Donnadieu C."/>
            <person name="Desvignes T."/>
            <person name="Floi Bucao C."/>
            <person name="Jouanno E."/>
            <person name="Wen M."/>
            <person name="Mejri S."/>
            <person name="Dirks R."/>
            <person name="Jansen H."/>
            <person name="Henkel C."/>
            <person name="Chen W.J."/>
            <person name="Zahm M."/>
            <person name="Cabau C."/>
            <person name="Klopp C."/>
            <person name="Thompson A.W."/>
            <person name="Robinson-Rechavi M."/>
            <person name="Braasch I."/>
            <person name="Lecointre G."/>
            <person name="Bobe J."/>
            <person name="Postlethwait J.H."/>
            <person name="Berthelot C."/>
            <person name="Roest Crollius H."/>
            <person name="Guiguen Y."/>
        </authorList>
    </citation>
    <scope>NUCLEOTIDE SEQUENCE</scope>
    <source>
        <strain evidence="6">WJC10195</strain>
    </source>
</reference>
<feature type="domain" description="DNA/RNA-binding protein Alba-like" evidence="5">
    <location>
        <begin position="27"/>
        <end position="87"/>
    </location>
</feature>
<dbReference type="Pfam" id="PF01918">
    <property type="entry name" value="Alba"/>
    <property type="match status" value="1"/>
</dbReference>
<dbReference type="GO" id="GO:0000172">
    <property type="term" value="C:ribonuclease MRP complex"/>
    <property type="evidence" value="ECO:0007669"/>
    <property type="project" value="TreeGrafter"/>
</dbReference>
<dbReference type="OrthoDB" id="424402at2759"/>
<comment type="similarity">
    <text evidence="2">Belongs to the histone-like Alba family.</text>
</comment>
<dbReference type="GO" id="GO:0003723">
    <property type="term" value="F:RNA binding"/>
    <property type="evidence" value="ECO:0007669"/>
    <property type="project" value="TreeGrafter"/>
</dbReference>
<protein>
    <recommendedName>
        <fullName evidence="5">DNA/RNA-binding protein Alba-like domain-containing protein</fullName>
    </recommendedName>
</protein>
<dbReference type="SUPFAM" id="SSF82704">
    <property type="entry name" value="AlbA-like"/>
    <property type="match status" value="1"/>
</dbReference>
<feature type="region of interest" description="Disordered" evidence="4">
    <location>
        <begin position="148"/>
        <end position="188"/>
    </location>
</feature>
<dbReference type="InterPro" id="IPR036882">
    <property type="entry name" value="Alba-like_dom_sf"/>
</dbReference>
<evidence type="ECO:0000256" key="2">
    <source>
        <dbReference type="ARBA" id="ARBA00008018"/>
    </source>
</evidence>